<dbReference type="GO" id="GO:0070507">
    <property type="term" value="P:regulation of microtubule cytoskeleton organization"/>
    <property type="evidence" value="ECO:0007669"/>
    <property type="project" value="TreeGrafter"/>
</dbReference>
<dbReference type="GO" id="GO:0072393">
    <property type="term" value="P:microtubule anchoring at microtubule organizing center"/>
    <property type="evidence" value="ECO:0007669"/>
    <property type="project" value="TreeGrafter"/>
</dbReference>
<organism evidence="3 4">
    <name type="scientific">Sarcoptes scabiei</name>
    <name type="common">Itch mite</name>
    <name type="synonym">Acarus scabiei</name>
    <dbReference type="NCBI Taxonomy" id="52283"/>
    <lineage>
        <taxon>Eukaryota</taxon>
        <taxon>Metazoa</taxon>
        <taxon>Ecdysozoa</taxon>
        <taxon>Arthropoda</taxon>
        <taxon>Chelicerata</taxon>
        <taxon>Arachnida</taxon>
        <taxon>Acari</taxon>
        <taxon>Acariformes</taxon>
        <taxon>Sarcoptiformes</taxon>
        <taxon>Astigmata</taxon>
        <taxon>Psoroptidia</taxon>
        <taxon>Sarcoptoidea</taxon>
        <taxon>Sarcoptidae</taxon>
        <taxon>Sarcoptinae</taxon>
        <taxon>Sarcoptes</taxon>
    </lineage>
</organism>
<dbReference type="PANTHER" id="PTHR31233">
    <property type="entry name" value="BICAUDAL D FAMILY MEMBER"/>
    <property type="match status" value="1"/>
</dbReference>
<evidence type="ECO:0000313" key="4">
    <source>
        <dbReference type="Proteomes" id="UP000616769"/>
    </source>
</evidence>
<comment type="caution">
    <text evidence="3">The sequence shown here is derived from an EMBL/GenBank/DDBJ whole genome shotgun (WGS) entry which is preliminary data.</text>
</comment>
<gene>
    <name evidence="3" type="ORF">QR98_0080490</name>
</gene>
<dbReference type="Gene3D" id="6.10.250.2470">
    <property type="match status" value="1"/>
</dbReference>
<dbReference type="Pfam" id="PF09730">
    <property type="entry name" value="BicD"/>
    <property type="match status" value="3"/>
</dbReference>
<dbReference type="GO" id="GO:0008093">
    <property type="term" value="F:cytoskeletal anchor activity"/>
    <property type="evidence" value="ECO:0007669"/>
    <property type="project" value="InterPro"/>
</dbReference>
<comment type="similarity">
    <text evidence="1">Belongs to the BicD family.</text>
</comment>
<dbReference type="InterPro" id="IPR018477">
    <property type="entry name" value="BICD"/>
</dbReference>
<evidence type="ECO:0000256" key="2">
    <source>
        <dbReference type="ARBA" id="ARBA00023054"/>
    </source>
</evidence>
<sequence length="722" mass="84166">MSTADSLQLRESEIQDLKAKIDQLHCELKTATAEKIQSAQYGLVLLDEKEELQRRYNELEIKFDSKSKDFEDLKEALERLQTIQRVSTTSEIEQEEQLLLENAKKEEKFISTVIDLSKELKLIKSELQNVKDDREKCFQENAKLMDQKEITEKERRTIIDELRESKQRESRLHSDINELEEENISLQKQVSILKSSQVDFESFKLEIQRLQGEIEILQTQIEECTKLKCIAEKQTQEALETLQLEREQKYAIKKELDKKMSSETYLNINNFVGFSGLKLDLNEETENFDAVIDENNALRKFENEFFNSESYITQPPSLEGSLFSEVHINEIKKFERMLEESDNQKHQLTQRLNETQNLLEKSREELKNKTMRIDKIFKELSDMNLDDISSMEHNDPDLTNLKQLIKSKISDIDLNGYKIEIEKLQSSIDDYENKFKQYENDCEVLAKIINEFYSNQNQTYDEMSFVSEELAALYHHICLINNVTPDRVILDHLKPNFEKATVIDQSKEKLTKVYTVFDDIKLIECQNLLETIKDQIKVLRSAIDKAIENGNFRSSNISKDFILDQQPTSLVSAQDIDDLQDQIVRLKSLLSTKREQIASLRTVLKTNKQTAEVALANLKSKYETEKAVVTETMTKLRNELKALKEDAATFASLRSMFAARCEEYVSQIDELQSKFKASEEEKKTLNSLLRIAIQQKLSLTEKLEELEMDKERQNIGKTHNGL</sequence>
<name>A0A132AEU8_SARSC</name>
<dbReference type="Proteomes" id="UP000616769">
    <property type="component" value="Unassembled WGS sequence"/>
</dbReference>
<dbReference type="AlphaFoldDB" id="A0A132AEU8"/>
<evidence type="ECO:0000256" key="1">
    <source>
        <dbReference type="ARBA" id="ARBA00010061"/>
    </source>
</evidence>
<reference evidence="3 4" key="1">
    <citation type="journal article" date="2015" name="Parasit. Vectors">
        <title>Draft genome of the scabies mite.</title>
        <authorList>
            <person name="Rider S.D.Jr."/>
            <person name="Morgan M.S."/>
            <person name="Arlian L.G."/>
        </authorList>
    </citation>
    <scope>NUCLEOTIDE SEQUENCE [LARGE SCALE GENOMIC DNA]</scope>
    <source>
        <strain evidence="3">Arlian Lab</strain>
    </source>
</reference>
<dbReference type="GO" id="GO:0070840">
    <property type="term" value="F:dynein complex binding"/>
    <property type="evidence" value="ECO:0007669"/>
    <property type="project" value="InterPro"/>
</dbReference>
<proteinExistence type="inferred from homology"/>
<keyword evidence="2" id="KW-0175">Coiled coil</keyword>
<dbReference type="GO" id="GO:0005794">
    <property type="term" value="C:Golgi apparatus"/>
    <property type="evidence" value="ECO:0007669"/>
    <property type="project" value="TreeGrafter"/>
</dbReference>
<dbReference type="EMBL" id="JXLN01013670">
    <property type="protein sequence ID" value="KPM09512.1"/>
    <property type="molecule type" value="Genomic_DNA"/>
</dbReference>
<dbReference type="VEuPathDB" id="VectorBase:SSCA009906"/>
<accession>A0A132AEU8</accession>
<dbReference type="GO" id="GO:0034452">
    <property type="term" value="F:dynactin binding"/>
    <property type="evidence" value="ECO:0007669"/>
    <property type="project" value="TreeGrafter"/>
</dbReference>
<dbReference type="PANTHER" id="PTHR31233:SF6">
    <property type="entry name" value="PROTEIN BICAUDAL D"/>
    <property type="match status" value="1"/>
</dbReference>
<protein>
    <submittedName>
        <fullName evidence="3">Bicaudal D-like protein</fullName>
    </submittedName>
</protein>
<dbReference type="OrthoDB" id="10069295at2759"/>
<dbReference type="GO" id="GO:0005829">
    <property type="term" value="C:cytosol"/>
    <property type="evidence" value="ECO:0007669"/>
    <property type="project" value="TreeGrafter"/>
</dbReference>
<evidence type="ECO:0000313" key="3">
    <source>
        <dbReference type="EMBL" id="KPM09512.1"/>
    </source>
</evidence>